<keyword evidence="15" id="KW-1185">Reference proteome</keyword>
<dbReference type="Pfam" id="PF00224">
    <property type="entry name" value="PK"/>
    <property type="match status" value="1"/>
</dbReference>
<comment type="cofactor">
    <cofactor evidence="1">
        <name>K(+)</name>
        <dbReference type="ChEBI" id="CHEBI:29103"/>
    </cofactor>
</comment>
<dbReference type="PANTHER" id="PTHR11817">
    <property type="entry name" value="PYRUVATE KINASE"/>
    <property type="match status" value="1"/>
</dbReference>
<dbReference type="InterPro" id="IPR001697">
    <property type="entry name" value="Pyr_Knase"/>
</dbReference>
<dbReference type="EMBL" id="JAATJV010337240">
    <property type="protein sequence ID" value="MBZ3878822.1"/>
    <property type="molecule type" value="Genomic_DNA"/>
</dbReference>
<comment type="similarity">
    <text evidence="3">Belongs to the pyruvate kinase family.</text>
</comment>
<evidence type="ECO:0000313" key="15">
    <source>
        <dbReference type="Proteomes" id="UP001166674"/>
    </source>
</evidence>
<keyword evidence="5" id="KW-0808">Transferase</keyword>
<evidence type="ECO:0000259" key="13">
    <source>
        <dbReference type="Pfam" id="PF00224"/>
    </source>
</evidence>
<dbReference type="GO" id="GO:0005524">
    <property type="term" value="F:ATP binding"/>
    <property type="evidence" value="ECO:0007669"/>
    <property type="project" value="UniProtKB-KW"/>
</dbReference>
<dbReference type="AlphaFoldDB" id="A0AA41T0D5"/>
<name>A0AA41T0D5_SCICA</name>
<dbReference type="GO" id="GO:0000287">
    <property type="term" value="F:magnesium ion binding"/>
    <property type="evidence" value="ECO:0007669"/>
    <property type="project" value="InterPro"/>
</dbReference>
<keyword evidence="10" id="KW-0460">Magnesium</keyword>
<evidence type="ECO:0000256" key="12">
    <source>
        <dbReference type="ARBA" id="ARBA00023317"/>
    </source>
</evidence>
<keyword evidence="8 14" id="KW-0418">Kinase</keyword>
<evidence type="ECO:0000256" key="2">
    <source>
        <dbReference type="ARBA" id="ARBA00004997"/>
    </source>
</evidence>
<protein>
    <recommendedName>
        <fullName evidence="4">pyruvate kinase</fullName>
        <ecNumber evidence="4">2.7.1.40</ecNumber>
    </recommendedName>
</protein>
<evidence type="ECO:0000256" key="9">
    <source>
        <dbReference type="ARBA" id="ARBA00022840"/>
    </source>
</evidence>
<evidence type="ECO:0000256" key="1">
    <source>
        <dbReference type="ARBA" id="ARBA00001958"/>
    </source>
</evidence>
<dbReference type="SUPFAM" id="SSF52935">
    <property type="entry name" value="PK C-terminal domain-like"/>
    <property type="match status" value="1"/>
</dbReference>
<evidence type="ECO:0000256" key="6">
    <source>
        <dbReference type="ARBA" id="ARBA00022723"/>
    </source>
</evidence>
<dbReference type="InterPro" id="IPR015793">
    <property type="entry name" value="Pyrv_Knase_brl"/>
</dbReference>
<evidence type="ECO:0000256" key="8">
    <source>
        <dbReference type="ARBA" id="ARBA00022777"/>
    </source>
</evidence>
<evidence type="ECO:0000256" key="11">
    <source>
        <dbReference type="ARBA" id="ARBA00023152"/>
    </source>
</evidence>
<accession>A0AA41T0D5</accession>
<dbReference type="SUPFAM" id="SSF51621">
    <property type="entry name" value="Phosphoenolpyruvate/pyruvate domain"/>
    <property type="match status" value="1"/>
</dbReference>
<feature type="domain" description="Pyruvate kinase barrel" evidence="13">
    <location>
        <begin position="41"/>
        <end position="120"/>
    </location>
</feature>
<evidence type="ECO:0000256" key="3">
    <source>
        <dbReference type="ARBA" id="ARBA00008663"/>
    </source>
</evidence>
<keyword evidence="12 14" id="KW-0670">Pyruvate</keyword>
<evidence type="ECO:0000256" key="7">
    <source>
        <dbReference type="ARBA" id="ARBA00022741"/>
    </source>
</evidence>
<evidence type="ECO:0000313" key="14">
    <source>
        <dbReference type="EMBL" id="MBZ3878822.1"/>
    </source>
</evidence>
<dbReference type="EC" id="2.7.1.40" evidence="4"/>
<dbReference type="GO" id="GO:0004743">
    <property type="term" value="F:pyruvate kinase activity"/>
    <property type="evidence" value="ECO:0007669"/>
    <property type="project" value="UniProtKB-EC"/>
</dbReference>
<proteinExistence type="inferred from homology"/>
<evidence type="ECO:0000256" key="4">
    <source>
        <dbReference type="ARBA" id="ARBA00012142"/>
    </source>
</evidence>
<sequence>MELKGAALKITLDNVYMEKYDQNILRLDDKKDLLVFMFVLTCSEKNIQNLKFGVGQDIDVVSPFLTYQASDTYEVKKVLGTKEKNIKIKTETDEVVWSFEEILETSNGIMVSSCVLGIKVVRYHPYAPIVALIWNHQSEDQAHLYHGTISVMCKDQIQETWDAGVSLWVVSTLNSGKAWDFFKKEDVDIGLMGRCLGFAFTHTFCVVPVL</sequence>
<reference evidence="14" key="1">
    <citation type="submission" date="2020-03" db="EMBL/GenBank/DDBJ databases">
        <title>Studies in the Genomics of Life Span.</title>
        <authorList>
            <person name="Glass D."/>
        </authorList>
    </citation>
    <scope>NUCLEOTIDE SEQUENCE</scope>
    <source>
        <strain evidence="14">SUZIE</strain>
        <tissue evidence="14">Muscle</tissue>
    </source>
</reference>
<dbReference type="InterPro" id="IPR015813">
    <property type="entry name" value="Pyrv/PenolPyrv_kinase-like_dom"/>
</dbReference>
<organism evidence="14 15">
    <name type="scientific">Sciurus carolinensis</name>
    <name type="common">Eastern gray squirrel</name>
    <dbReference type="NCBI Taxonomy" id="30640"/>
    <lineage>
        <taxon>Eukaryota</taxon>
        <taxon>Metazoa</taxon>
        <taxon>Chordata</taxon>
        <taxon>Craniata</taxon>
        <taxon>Vertebrata</taxon>
        <taxon>Euteleostomi</taxon>
        <taxon>Mammalia</taxon>
        <taxon>Eutheria</taxon>
        <taxon>Euarchontoglires</taxon>
        <taxon>Glires</taxon>
        <taxon>Rodentia</taxon>
        <taxon>Sciuromorpha</taxon>
        <taxon>Sciuridae</taxon>
        <taxon>Sciurinae</taxon>
        <taxon>Sciurini</taxon>
        <taxon>Sciurus</taxon>
    </lineage>
</organism>
<keyword evidence="9" id="KW-0067">ATP-binding</keyword>
<dbReference type="Proteomes" id="UP001166674">
    <property type="component" value="Unassembled WGS sequence"/>
</dbReference>
<evidence type="ECO:0000256" key="10">
    <source>
        <dbReference type="ARBA" id="ARBA00022842"/>
    </source>
</evidence>
<keyword evidence="7" id="KW-0547">Nucleotide-binding</keyword>
<evidence type="ECO:0000256" key="5">
    <source>
        <dbReference type="ARBA" id="ARBA00022679"/>
    </source>
</evidence>
<comment type="caution">
    <text evidence="14">The sequence shown here is derived from an EMBL/GenBank/DDBJ whole genome shotgun (WGS) entry which is preliminary data.</text>
</comment>
<gene>
    <name evidence="14" type="ORF">SUZIE_149860</name>
</gene>
<dbReference type="Gene3D" id="3.40.1380.20">
    <property type="entry name" value="Pyruvate kinase, C-terminal domain"/>
    <property type="match status" value="1"/>
</dbReference>
<dbReference type="GO" id="GO:0016301">
    <property type="term" value="F:kinase activity"/>
    <property type="evidence" value="ECO:0007669"/>
    <property type="project" value="UniProtKB-KW"/>
</dbReference>
<keyword evidence="6" id="KW-0479">Metal-binding</keyword>
<dbReference type="Gene3D" id="3.20.20.60">
    <property type="entry name" value="Phosphoenolpyruvate-binding domains"/>
    <property type="match status" value="1"/>
</dbReference>
<dbReference type="InterPro" id="IPR036918">
    <property type="entry name" value="Pyrv_Knase_C_sf"/>
</dbReference>
<dbReference type="GO" id="GO:0030955">
    <property type="term" value="F:potassium ion binding"/>
    <property type="evidence" value="ECO:0007669"/>
    <property type="project" value="InterPro"/>
</dbReference>
<keyword evidence="11" id="KW-0324">Glycolysis</keyword>
<dbReference type="InterPro" id="IPR040442">
    <property type="entry name" value="Pyrv_kinase-like_dom_sf"/>
</dbReference>
<comment type="pathway">
    <text evidence="2">Carbohydrate degradation; glycolysis; pyruvate from D-glyceraldehyde 3-phosphate: step 5/5.</text>
</comment>